<organism evidence="1 2">
    <name type="scientific">Symbiodinium microadriaticum</name>
    <name type="common">Dinoflagellate</name>
    <name type="synonym">Zooxanthella microadriatica</name>
    <dbReference type="NCBI Taxonomy" id="2951"/>
    <lineage>
        <taxon>Eukaryota</taxon>
        <taxon>Sar</taxon>
        <taxon>Alveolata</taxon>
        <taxon>Dinophyceae</taxon>
        <taxon>Suessiales</taxon>
        <taxon>Symbiodiniaceae</taxon>
        <taxon>Symbiodinium</taxon>
    </lineage>
</organism>
<dbReference type="Gene3D" id="2.60.120.620">
    <property type="entry name" value="q2cbj1_9rhob like domain"/>
    <property type="match status" value="1"/>
</dbReference>
<dbReference type="EMBL" id="LSRX01000293">
    <property type="protein sequence ID" value="OLQ01387.1"/>
    <property type="molecule type" value="Genomic_DNA"/>
</dbReference>
<name>A0A1Q9E1V0_SYMMI</name>
<dbReference type="AlphaFoldDB" id="A0A1Q9E1V0"/>
<evidence type="ECO:0000313" key="2">
    <source>
        <dbReference type="Proteomes" id="UP000186817"/>
    </source>
</evidence>
<reference evidence="1 2" key="1">
    <citation type="submission" date="2016-02" db="EMBL/GenBank/DDBJ databases">
        <title>Genome analysis of coral dinoflagellate symbionts highlights evolutionary adaptations to a symbiotic lifestyle.</title>
        <authorList>
            <person name="Aranda M."/>
            <person name="Li Y."/>
            <person name="Liew Y.J."/>
            <person name="Baumgarten S."/>
            <person name="Simakov O."/>
            <person name="Wilson M."/>
            <person name="Piel J."/>
            <person name="Ashoor H."/>
            <person name="Bougouffa S."/>
            <person name="Bajic V.B."/>
            <person name="Ryu T."/>
            <person name="Ravasi T."/>
            <person name="Bayer T."/>
            <person name="Micklem G."/>
            <person name="Kim H."/>
            <person name="Bhak J."/>
            <person name="Lajeunesse T.C."/>
            <person name="Voolstra C.R."/>
        </authorList>
    </citation>
    <scope>NUCLEOTIDE SEQUENCE [LARGE SCALE GENOMIC DNA]</scope>
    <source>
        <strain evidence="1 2">CCMP2467</strain>
    </source>
</reference>
<keyword evidence="2" id="KW-1185">Reference proteome</keyword>
<comment type="caution">
    <text evidence="1">The sequence shown here is derived from an EMBL/GenBank/DDBJ whole genome shotgun (WGS) entry which is preliminary data.</text>
</comment>
<proteinExistence type="predicted"/>
<protein>
    <submittedName>
        <fullName evidence="1">Uncharacterized protein</fullName>
    </submittedName>
</protein>
<dbReference type="Proteomes" id="UP000186817">
    <property type="component" value="Unassembled WGS sequence"/>
</dbReference>
<sequence>MAARASSTAKAMDVPDVEEAMDVPDVEEEGFAVLRGALPPESAAELRSAVEAEARRLLAEDPLGKALGGFGALNIEGSESWMSGRYAVIVPRSGHEETQGSVARWAQLLDLPSLTPVLEAAFSGDYIAVGGGGDFVLGETATWANDTHQRLHVDLQLPEMYDKAQLRGSP</sequence>
<evidence type="ECO:0000313" key="1">
    <source>
        <dbReference type="EMBL" id="OLQ01387.1"/>
    </source>
</evidence>
<gene>
    <name evidence="1" type="ORF">AK812_SmicGene15868</name>
</gene>
<accession>A0A1Q9E1V0</accession>